<dbReference type="RefSeq" id="WP_193523248.1">
    <property type="nucleotide sequence ID" value="NZ_JABASA010000006.1"/>
</dbReference>
<dbReference type="PANTHER" id="PTHR48079:SF6">
    <property type="entry name" value="NAD(P)-BINDING DOMAIN-CONTAINING PROTEIN-RELATED"/>
    <property type="match status" value="1"/>
</dbReference>
<gene>
    <name evidence="2" type="ORF">HHO37_03755</name>
</gene>
<dbReference type="GO" id="GO:0004029">
    <property type="term" value="F:aldehyde dehydrogenase (NAD+) activity"/>
    <property type="evidence" value="ECO:0007669"/>
    <property type="project" value="TreeGrafter"/>
</dbReference>
<dbReference type="InterPro" id="IPR001509">
    <property type="entry name" value="Epimerase_deHydtase"/>
</dbReference>
<feature type="domain" description="NAD-dependent epimerase/dehydratase" evidence="1">
    <location>
        <begin position="17"/>
        <end position="244"/>
    </location>
</feature>
<dbReference type="InterPro" id="IPR036291">
    <property type="entry name" value="NAD(P)-bd_dom_sf"/>
</dbReference>
<protein>
    <submittedName>
        <fullName evidence="2">SDR family oxidoreductase</fullName>
    </submittedName>
</protein>
<evidence type="ECO:0000313" key="2">
    <source>
        <dbReference type="EMBL" id="NMD48808.1"/>
    </source>
</evidence>
<dbReference type="CDD" id="cd05228">
    <property type="entry name" value="AR_FR_like_1_SDR_e"/>
    <property type="match status" value="1"/>
</dbReference>
<evidence type="ECO:0000313" key="3">
    <source>
        <dbReference type="Proteomes" id="UP000532121"/>
    </source>
</evidence>
<accession>A0A7X9LCQ2</accession>
<dbReference type="SUPFAM" id="SSF51735">
    <property type="entry name" value="NAD(P)-binding Rossmann-fold domains"/>
    <property type="match status" value="1"/>
</dbReference>
<dbReference type="EMBL" id="JABASA010000006">
    <property type="protein sequence ID" value="NMD48808.1"/>
    <property type="molecule type" value="Genomic_DNA"/>
</dbReference>
<evidence type="ECO:0000259" key="1">
    <source>
        <dbReference type="Pfam" id="PF01370"/>
    </source>
</evidence>
<name>A0A7X9LCQ2_STRRT</name>
<organism evidence="2 3">
    <name type="scientific">Streptococcus ratti</name>
    <dbReference type="NCBI Taxonomy" id="1341"/>
    <lineage>
        <taxon>Bacteria</taxon>
        <taxon>Bacillati</taxon>
        <taxon>Bacillota</taxon>
        <taxon>Bacilli</taxon>
        <taxon>Lactobacillales</taxon>
        <taxon>Streptococcaceae</taxon>
        <taxon>Streptococcus</taxon>
    </lineage>
</organism>
<comment type="caution">
    <text evidence="2">The sequence shown here is derived from an EMBL/GenBank/DDBJ whole genome shotgun (WGS) entry which is preliminary data.</text>
</comment>
<dbReference type="Pfam" id="PF01370">
    <property type="entry name" value="Epimerase"/>
    <property type="match status" value="1"/>
</dbReference>
<dbReference type="Proteomes" id="UP000532121">
    <property type="component" value="Unassembled WGS sequence"/>
</dbReference>
<dbReference type="Gene3D" id="3.40.50.720">
    <property type="entry name" value="NAD(P)-binding Rossmann-like Domain"/>
    <property type="match status" value="1"/>
</dbReference>
<dbReference type="GO" id="GO:0005737">
    <property type="term" value="C:cytoplasm"/>
    <property type="evidence" value="ECO:0007669"/>
    <property type="project" value="TreeGrafter"/>
</dbReference>
<reference evidence="2 3" key="1">
    <citation type="submission" date="2020-04" db="EMBL/GenBank/DDBJ databases">
        <title>MicrobeNet Type strains.</title>
        <authorList>
            <person name="Nicholson A.C."/>
        </authorList>
    </citation>
    <scope>NUCLEOTIDE SEQUENCE [LARGE SCALE GENOMIC DNA]</scope>
    <source>
        <strain evidence="2 3">DSM 22768</strain>
    </source>
</reference>
<dbReference type="PANTHER" id="PTHR48079">
    <property type="entry name" value="PROTEIN YEEZ"/>
    <property type="match status" value="1"/>
</dbReference>
<dbReference type="AlphaFoldDB" id="A0A7X9LCQ2"/>
<proteinExistence type="predicted"/>
<sequence>MTDTALSKNQRTAKHAFVTGATGLLGNNLVRALLEQGIKVTALVRSMEKAKLQFGDLPIQYVKGDILDPESYRSYLSDCDSLFHTAAFFRDNHKGGKHWQELYDTNITGTINLMQAAYDAGIRSIVHTSSIAVLKGERNQLIDETMSRDADTKLNYYRSKILSEKAVDDFLNKHPDLFICYVLPGSMYGPGDMGPTATGQLILDYMQQKLPGIISKASYSVVDARDVAAIHILALKYGRRGERYLAAGRHMTMETIVKTLEEITGIPAPKRHIPSFLVQILAQWNELYHKVTGKPVLVSKEVADITAEEYLRTYFNHEKTEQELGGQFRPFEETLLDTVRWYRNHGYLN</sequence>
<dbReference type="InterPro" id="IPR051783">
    <property type="entry name" value="NAD(P)-dependent_oxidoreduct"/>
</dbReference>